<reference evidence="6 7" key="1">
    <citation type="journal article" date="2014" name="Genome Announc.">
        <title>Draft genome sequence of Sclerotinia borealis, a psychrophilic plant pathogenic fungus.</title>
        <authorList>
            <person name="Mardanov A.V."/>
            <person name="Beletsky A.V."/>
            <person name="Kadnikov V.V."/>
            <person name="Ignatov A.N."/>
            <person name="Ravin N.V."/>
        </authorList>
    </citation>
    <scope>NUCLEOTIDE SEQUENCE [LARGE SCALE GENOMIC DNA]</scope>
    <source>
        <strain evidence="7">F-4157</strain>
    </source>
</reference>
<evidence type="ECO:0000256" key="4">
    <source>
        <dbReference type="SAM" id="SignalP"/>
    </source>
</evidence>
<keyword evidence="1" id="KW-0147">Chitin-binding</keyword>
<proteinExistence type="predicted"/>
<dbReference type="STRING" id="1432307.W9C730"/>
<evidence type="ECO:0000256" key="3">
    <source>
        <dbReference type="ARBA" id="ARBA00023026"/>
    </source>
</evidence>
<comment type="caution">
    <text evidence="6">The sequence shown here is derived from an EMBL/GenBank/DDBJ whole genome shotgun (WGS) entry which is preliminary data.</text>
</comment>
<dbReference type="EMBL" id="AYSA01000643">
    <property type="protein sequence ID" value="ESZ90355.1"/>
    <property type="molecule type" value="Genomic_DNA"/>
</dbReference>
<gene>
    <name evidence="6" type="ORF">SBOR_9260</name>
</gene>
<accession>W9C730</accession>
<evidence type="ECO:0000256" key="2">
    <source>
        <dbReference type="ARBA" id="ARBA00022729"/>
    </source>
</evidence>
<dbReference type="CDD" id="cd00118">
    <property type="entry name" value="LysM"/>
    <property type="match status" value="5"/>
</dbReference>
<feature type="domain" description="LysM" evidence="5">
    <location>
        <begin position="45"/>
        <end position="91"/>
    </location>
</feature>
<protein>
    <submittedName>
        <fullName evidence="6">LysM domain-containing protein</fullName>
    </submittedName>
</protein>
<keyword evidence="7" id="KW-1185">Reference proteome</keyword>
<dbReference type="Pfam" id="PF01476">
    <property type="entry name" value="LysM"/>
    <property type="match status" value="4"/>
</dbReference>
<dbReference type="SUPFAM" id="SSF54106">
    <property type="entry name" value="LysM domain"/>
    <property type="match status" value="4"/>
</dbReference>
<keyword evidence="3" id="KW-0843">Virulence</keyword>
<dbReference type="Gene3D" id="3.10.350.10">
    <property type="entry name" value="LysM domain"/>
    <property type="match status" value="5"/>
</dbReference>
<evidence type="ECO:0000259" key="5">
    <source>
        <dbReference type="PROSITE" id="PS51782"/>
    </source>
</evidence>
<dbReference type="AlphaFoldDB" id="W9C730"/>
<dbReference type="PANTHER" id="PTHR34997">
    <property type="entry name" value="AM15"/>
    <property type="match status" value="1"/>
</dbReference>
<dbReference type="PROSITE" id="PS51782">
    <property type="entry name" value="LYSM"/>
    <property type="match status" value="5"/>
</dbReference>
<feature type="chain" id="PRO_5004918827" evidence="4">
    <location>
        <begin position="22"/>
        <end position="435"/>
    </location>
</feature>
<organism evidence="6 7">
    <name type="scientific">Sclerotinia borealis (strain F-4128)</name>
    <dbReference type="NCBI Taxonomy" id="1432307"/>
    <lineage>
        <taxon>Eukaryota</taxon>
        <taxon>Fungi</taxon>
        <taxon>Dikarya</taxon>
        <taxon>Ascomycota</taxon>
        <taxon>Pezizomycotina</taxon>
        <taxon>Leotiomycetes</taxon>
        <taxon>Helotiales</taxon>
        <taxon>Sclerotiniaceae</taxon>
        <taxon>Sclerotinia</taxon>
    </lineage>
</organism>
<feature type="domain" description="LysM" evidence="5">
    <location>
        <begin position="386"/>
        <end position="432"/>
    </location>
</feature>
<dbReference type="InterPro" id="IPR036779">
    <property type="entry name" value="LysM_dom_sf"/>
</dbReference>
<dbReference type="OrthoDB" id="5985073at2759"/>
<feature type="domain" description="LysM" evidence="5">
    <location>
        <begin position="301"/>
        <end position="348"/>
    </location>
</feature>
<dbReference type="GO" id="GO:0008061">
    <property type="term" value="F:chitin binding"/>
    <property type="evidence" value="ECO:0007669"/>
    <property type="project" value="UniProtKB-KW"/>
</dbReference>
<dbReference type="SMART" id="SM00257">
    <property type="entry name" value="LysM"/>
    <property type="match status" value="5"/>
</dbReference>
<feature type="domain" description="LysM" evidence="5">
    <location>
        <begin position="133"/>
        <end position="180"/>
    </location>
</feature>
<feature type="domain" description="LysM" evidence="5">
    <location>
        <begin position="216"/>
        <end position="263"/>
    </location>
</feature>
<dbReference type="PANTHER" id="PTHR34997:SF2">
    <property type="entry name" value="LYSM DOMAIN-CONTAINING PROTEIN-RELATED"/>
    <property type="match status" value="1"/>
</dbReference>
<dbReference type="Proteomes" id="UP000019487">
    <property type="component" value="Unassembled WGS sequence"/>
</dbReference>
<name>W9C730_SCLBF</name>
<sequence>MLSQIVTYVSLAASLVTFVEGGGGKHFYRRQDGPVPTGTISDCTYFVDAAVGDTCASITRDWGITEAQFLAYNPSVQSDCSGLIVGDSYCVEENYGNGPAPSSTATTLTTSATATTTAAPSPTQSGLVSKCNAFYKVVSGDECQAIVDSYGTFTLADFYSWNPAVGTSCRGLQAGYYVCVGVPGSTSTLASPTATTTATSTGPSPTQTGIISTCTSYYQAVSGDSCEGIANKYGTFTVAQFETWNPAVGSFCSLLIQGYYYCVGVPGIPTSAVSTTTSTTTTTTATGPTPTQTGIVSNCNQWYQAVAGDSCEGIANKYGTFTVATFESWNPAVGTSCRSLLLGDYYCVGTTTSPTTKISTTTAAATSTTASGPQPEQSGIASNCNKYYLVGSGDNCAAIETNAGITPANFLAWNKAINSACTNLLLGYYVCIGVS</sequence>
<dbReference type="InterPro" id="IPR052210">
    <property type="entry name" value="LysM1-like"/>
</dbReference>
<feature type="signal peptide" evidence="4">
    <location>
        <begin position="1"/>
        <end position="21"/>
    </location>
</feature>
<evidence type="ECO:0000256" key="1">
    <source>
        <dbReference type="ARBA" id="ARBA00022669"/>
    </source>
</evidence>
<evidence type="ECO:0000313" key="7">
    <source>
        <dbReference type="Proteomes" id="UP000019487"/>
    </source>
</evidence>
<keyword evidence="2 4" id="KW-0732">Signal</keyword>
<dbReference type="HOGENOM" id="CLU_010591_8_0_1"/>
<evidence type="ECO:0000313" key="6">
    <source>
        <dbReference type="EMBL" id="ESZ90355.1"/>
    </source>
</evidence>
<dbReference type="InterPro" id="IPR018392">
    <property type="entry name" value="LysM"/>
</dbReference>